<feature type="domain" description="TcaA 4th" evidence="1">
    <location>
        <begin position="198"/>
        <end position="269"/>
    </location>
</feature>
<evidence type="ECO:0000313" key="2">
    <source>
        <dbReference type="EMBL" id="KPJ22983.1"/>
    </source>
</evidence>
<dbReference type="Pfam" id="PF22820">
    <property type="entry name" value="TcaA_3rd_4th"/>
    <property type="match status" value="1"/>
</dbReference>
<organism evidence="2 3">
    <name type="scientific">Streptococcus phocae</name>
    <dbReference type="NCBI Taxonomy" id="119224"/>
    <lineage>
        <taxon>Bacteria</taxon>
        <taxon>Bacillati</taxon>
        <taxon>Bacillota</taxon>
        <taxon>Bacilli</taxon>
        <taxon>Lactobacillales</taxon>
        <taxon>Streptococcaceae</taxon>
        <taxon>Streptococcus</taxon>
    </lineage>
</organism>
<protein>
    <recommendedName>
        <fullName evidence="1">TcaA 4th domain-containing protein</fullName>
    </recommendedName>
</protein>
<dbReference type="PATRIC" id="fig|119224.3.peg.1500"/>
<dbReference type="AlphaFoldDB" id="A0A0P6ST78"/>
<dbReference type="STRING" id="119224.AKK44_01650"/>
<dbReference type="InterPro" id="IPR054530">
    <property type="entry name" value="TcaA_4th"/>
</dbReference>
<evidence type="ECO:0000259" key="1">
    <source>
        <dbReference type="Pfam" id="PF22820"/>
    </source>
</evidence>
<keyword evidence="3" id="KW-1185">Reference proteome</keyword>
<accession>A0A0P6ST78</accession>
<dbReference type="Proteomes" id="UP000049578">
    <property type="component" value="Unassembled WGS sequence"/>
</dbReference>
<dbReference type="RefSeq" id="WP_054278230.1">
    <property type="nucleotide sequence ID" value="NZ_LHQM01000006.1"/>
</dbReference>
<sequence length="544" mass="59771">MLAIKSMKRLKTLGALVMGFFTLLLLFGAVHYSKSSRINAYLHAQSSTTGSVFENIKPYLVWADNKEQLTNDDAKYSNFARLEQSEKEEKRQQLKTATAKDDVYVTSVGRKFLIFPDYRIAVKPISLSIKTNVPSVDVLLNQKKVALSDSEDFSVTLKKLPAATYKASIQGRYKGRKIAVSKVYEGGSNLIDLSVSFKQFSVTSNVKDAELYIDAERVGTLKEGQLELADYPVTATSKAYVKKRFPDGVLKSRKHSLASVADGEAVDITISNLLSEKQAGQILVSAFDQLIAYLNGGQDPTDLATIFDKGSDNDFYKGLKESIQAKYQTDSRKASHVTIPSILLTQMTQIGKKTYLLDFTATYDFFYDQTTDPAKSTSGHIIQELEGKVTLKKDGKTYFISQSGPKNLTVVSETNNVKKPSVFPESLLGTWGATRNGMQVTMTLAADGTVTTLLKQAGQSDESFVSKVLETQEKEAGLFAYVLDPKSNTLALTQGIGIGGVDVKYAFGIKHSGNKASAVLWQASRDSEIDYTKPSLGMEMTKQD</sequence>
<proteinExistence type="predicted"/>
<evidence type="ECO:0000313" key="3">
    <source>
        <dbReference type="Proteomes" id="UP000049578"/>
    </source>
</evidence>
<dbReference type="EMBL" id="LHQM01000006">
    <property type="protein sequence ID" value="KPJ22983.1"/>
    <property type="molecule type" value="Genomic_DNA"/>
</dbReference>
<name>A0A0P6ST78_9STRE</name>
<gene>
    <name evidence="2" type="ORF">AKK44_01650</name>
</gene>
<comment type="caution">
    <text evidence="2">The sequence shown here is derived from an EMBL/GenBank/DDBJ whole genome shotgun (WGS) entry which is preliminary data.</text>
</comment>
<reference evidence="2 3" key="1">
    <citation type="submission" date="2015-08" db="EMBL/GenBank/DDBJ databases">
        <title>Genome sequence of Streptococcus phocae subsp. phocae ATCC 51973T isolated from liver specimen obtained from seal.</title>
        <authorList>
            <person name="Avendano-Herrera R."/>
        </authorList>
    </citation>
    <scope>NUCLEOTIDE SEQUENCE [LARGE SCALE GENOMIC DNA]</scope>
    <source>
        <strain evidence="2 3">ATCC 51973</strain>
    </source>
</reference>